<feature type="signal peptide" evidence="2">
    <location>
        <begin position="1"/>
        <end position="23"/>
    </location>
</feature>
<dbReference type="PANTHER" id="PTHR21666:SF289">
    <property type="entry name" value="L-ALA--D-GLU ENDOPEPTIDASE"/>
    <property type="match status" value="1"/>
</dbReference>
<proteinExistence type="predicted"/>
<dbReference type="Proteomes" id="UP000030832">
    <property type="component" value="Unassembled WGS sequence"/>
</dbReference>
<dbReference type="Pfam" id="PF01551">
    <property type="entry name" value="Peptidase_M23"/>
    <property type="match status" value="1"/>
</dbReference>
<evidence type="ECO:0000313" key="5">
    <source>
        <dbReference type="Proteomes" id="UP000030832"/>
    </source>
</evidence>
<dbReference type="CDD" id="cd12797">
    <property type="entry name" value="M23_peptidase"/>
    <property type="match status" value="1"/>
</dbReference>
<evidence type="ECO:0000256" key="1">
    <source>
        <dbReference type="ARBA" id="ARBA00022729"/>
    </source>
</evidence>
<sequence length="343" mass="39689">MKFQNMIVLALIAVFISLPCVSAAEKDELTSEQIYEKRMDLYKKVETITNVPWHYLAAVDTYERGLRRARKDRSKEDGFISIYYSEEEWAGTFNPNKEDTHPLSIQMFGGVGLDGDGDGLAERTNDEDVLFTMAHFIEGYGFDEEDFRIALWEKYKRDQSVRIVHGHSLVYEKFDTLDLDEHAFPMPLNYNYSYKNTWGDRRGWGGRRIHEGTDIFAGYNVPIRATAYGRVEIKGWNKYGGWRIGIRDLDNIYHYYAHLSGFEKGIEEGSIVAPGDVIGYCGSSGYGKPGTQGKFPPHLHYGMYRDNGITEWSFDPYPSLKQWERKAYQDRKKKNKGSCKYLR</sequence>
<name>A0A0B0IIH6_9BACI</name>
<dbReference type="GO" id="GO:0004222">
    <property type="term" value="F:metalloendopeptidase activity"/>
    <property type="evidence" value="ECO:0007669"/>
    <property type="project" value="TreeGrafter"/>
</dbReference>
<reference evidence="4 5" key="1">
    <citation type="submission" date="2014-09" db="EMBL/GenBank/DDBJ databases">
        <title>Genome sequencing and annotation of Bacillus Okhensis strain Kh10-101T.</title>
        <authorList>
            <person name="Prakash J.S."/>
        </authorList>
    </citation>
    <scope>NUCLEOTIDE SEQUENCE [LARGE SCALE GENOMIC DNA]</scope>
    <source>
        <strain evidence="5">Kh10-101T</strain>
    </source>
</reference>
<feature type="domain" description="M23ase beta-sheet core" evidence="3">
    <location>
        <begin position="209"/>
        <end position="306"/>
    </location>
</feature>
<keyword evidence="1 2" id="KW-0732">Signal</keyword>
<dbReference type="OrthoDB" id="9810477at2"/>
<dbReference type="eggNOG" id="COG0739">
    <property type="taxonomic scope" value="Bacteria"/>
</dbReference>
<evidence type="ECO:0000256" key="2">
    <source>
        <dbReference type="SAM" id="SignalP"/>
    </source>
</evidence>
<comment type="caution">
    <text evidence="4">The sequence shown here is derived from an EMBL/GenBank/DDBJ whole genome shotgun (WGS) entry which is preliminary data.</text>
</comment>
<dbReference type="PANTHER" id="PTHR21666">
    <property type="entry name" value="PEPTIDASE-RELATED"/>
    <property type="match status" value="1"/>
</dbReference>
<dbReference type="InterPro" id="IPR050570">
    <property type="entry name" value="Cell_wall_metabolism_enzyme"/>
</dbReference>
<dbReference type="EMBL" id="JRJU01000004">
    <property type="protein sequence ID" value="KHF41120.1"/>
    <property type="molecule type" value="Genomic_DNA"/>
</dbReference>
<evidence type="ECO:0000259" key="3">
    <source>
        <dbReference type="Pfam" id="PF01551"/>
    </source>
</evidence>
<dbReference type="AlphaFoldDB" id="A0A0B0IIH6"/>
<dbReference type="InterPro" id="IPR011055">
    <property type="entry name" value="Dup_hybrid_motif"/>
</dbReference>
<organism evidence="4 5">
    <name type="scientific">Halalkalibacter okhensis</name>
    <dbReference type="NCBI Taxonomy" id="333138"/>
    <lineage>
        <taxon>Bacteria</taxon>
        <taxon>Bacillati</taxon>
        <taxon>Bacillota</taxon>
        <taxon>Bacilli</taxon>
        <taxon>Bacillales</taxon>
        <taxon>Bacillaceae</taxon>
        <taxon>Halalkalibacter</taxon>
    </lineage>
</organism>
<dbReference type="SUPFAM" id="SSF51261">
    <property type="entry name" value="Duplicated hybrid motif"/>
    <property type="match status" value="1"/>
</dbReference>
<gene>
    <name evidence="4" type="ORF">LQ50_04935</name>
</gene>
<accession>A0A0B0IIH6</accession>
<keyword evidence="5" id="KW-1185">Reference proteome</keyword>
<feature type="chain" id="PRO_5002057784" evidence="2">
    <location>
        <begin position="24"/>
        <end position="343"/>
    </location>
</feature>
<dbReference type="RefSeq" id="WP_034626615.1">
    <property type="nucleotide sequence ID" value="NZ_JRJU01000004.1"/>
</dbReference>
<dbReference type="Gene3D" id="2.70.70.10">
    <property type="entry name" value="Glucose Permease (Domain IIA)"/>
    <property type="match status" value="1"/>
</dbReference>
<protein>
    <submittedName>
        <fullName evidence="4">Peptidase M23</fullName>
    </submittedName>
</protein>
<dbReference type="STRING" id="333138.LQ50_04935"/>
<evidence type="ECO:0000313" key="4">
    <source>
        <dbReference type="EMBL" id="KHF41120.1"/>
    </source>
</evidence>
<dbReference type="InterPro" id="IPR016047">
    <property type="entry name" value="M23ase_b-sheet_dom"/>
</dbReference>